<dbReference type="InterPro" id="IPR018152">
    <property type="entry name" value="SOD_Cu/Zn_BS"/>
</dbReference>
<dbReference type="FunFam" id="2.60.40.200:FF:000001">
    <property type="entry name" value="Superoxide dismutase [Cu-Zn]"/>
    <property type="match status" value="1"/>
</dbReference>
<evidence type="ECO:0000256" key="10">
    <source>
        <dbReference type="RuleBase" id="RU000393"/>
    </source>
</evidence>
<evidence type="ECO:0000256" key="2">
    <source>
        <dbReference type="ARBA" id="ARBA00011738"/>
    </source>
</evidence>
<feature type="domain" description="Superoxide dismutase copper/zinc binding" evidence="12">
    <location>
        <begin position="14"/>
        <end position="150"/>
    </location>
</feature>
<dbReference type="InterPro" id="IPR036423">
    <property type="entry name" value="SOD-like_Cu/Zn_dom_sf"/>
</dbReference>
<evidence type="ECO:0000256" key="6">
    <source>
        <dbReference type="ARBA" id="ARBA00022833"/>
    </source>
</evidence>
<dbReference type="Pfam" id="PF00080">
    <property type="entry name" value="Sod_Cu"/>
    <property type="match status" value="1"/>
</dbReference>
<dbReference type="InterPro" id="IPR001424">
    <property type="entry name" value="SOD_Cu_Zn_dom"/>
</dbReference>
<evidence type="ECO:0000256" key="7">
    <source>
        <dbReference type="ARBA" id="ARBA00022862"/>
    </source>
</evidence>
<comment type="function">
    <text evidence="10">Destroys radicals which are normally produced within the cells and which are toxic to biological systems.</text>
</comment>
<evidence type="ECO:0000256" key="11">
    <source>
        <dbReference type="SAM" id="MobiDB-lite"/>
    </source>
</evidence>
<comment type="subunit">
    <text evidence="2">Homodimer.</text>
</comment>
<gene>
    <name evidence="13" type="primary">SOD1</name>
    <name evidence="13" type="ORF">OHK93_003439</name>
</gene>
<dbReference type="PANTHER" id="PTHR10003">
    <property type="entry name" value="SUPEROXIDE DISMUTASE CU-ZN -RELATED"/>
    <property type="match status" value="1"/>
</dbReference>
<reference evidence="13" key="1">
    <citation type="journal article" date="2023" name="Genome Biol. Evol.">
        <title>First Whole Genome Sequence and Flow Cytometry Genome Size Data for the Lichen-Forming Fungus Ramalina farinacea (Ascomycota).</title>
        <authorList>
            <person name="Llewellyn T."/>
            <person name="Mian S."/>
            <person name="Hill R."/>
            <person name="Leitch I.J."/>
            <person name="Gaya E."/>
        </authorList>
    </citation>
    <scope>NUCLEOTIDE SEQUENCE</scope>
    <source>
        <strain evidence="13">LIQ254RAFAR</strain>
    </source>
</reference>
<feature type="region of interest" description="Disordered" evidence="11">
    <location>
        <begin position="49"/>
        <end position="97"/>
    </location>
</feature>
<keyword evidence="9 10" id="KW-0186">Copper</keyword>
<proteinExistence type="inferred from homology"/>
<feature type="compositionally biased region" description="Polar residues" evidence="11">
    <location>
        <begin position="17"/>
        <end position="32"/>
    </location>
</feature>
<dbReference type="Proteomes" id="UP001161017">
    <property type="component" value="Unassembled WGS sequence"/>
</dbReference>
<evidence type="ECO:0000256" key="4">
    <source>
        <dbReference type="ARBA" id="ARBA00020928"/>
    </source>
</evidence>
<evidence type="ECO:0000313" key="13">
    <source>
        <dbReference type="EMBL" id="MDI1492227.1"/>
    </source>
</evidence>
<evidence type="ECO:0000313" key="14">
    <source>
        <dbReference type="Proteomes" id="UP001161017"/>
    </source>
</evidence>
<dbReference type="PROSITE" id="PS00087">
    <property type="entry name" value="SOD_CU_ZN_1"/>
    <property type="match status" value="1"/>
</dbReference>
<dbReference type="EC" id="1.15.1.1" evidence="3 10"/>
<accession>A0AA43U190</accession>
<dbReference type="Gene3D" id="2.60.40.200">
    <property type="entry name" value="Superoxide dismutase, copper/zinc binding domain"/>
    <property type="match status" value="1"/>
</dbReference>
<comment type="similarity">
    <text evidence="1 10">Belongs to the Cu-Zn superoxide dismutase family.</text>
</comment>
<dbReference type="CDD" id="cd00305">
    <property type="entry name" value="Cu-Zn_Superoxide_Dismutase"/>
    <property type="match status" value="1"/>
</dbReference>
<evidence type="ECO:0000256" key="8">
    <source>
        <dbReference type="ARBA" id="ARBA00023002"/>
    </source>
</evidence>
<comment type="catalytic activity">
    <reaction evidence="10">
        <text>2 superoxide + 2 H(+) = H2O2 + O2</text>
        <dbReference type="Rhea" id="RHEA:20696"/>
        <dbReference type="ChEBI" id="CHEBI:15378"/>
        <dbReference type="ChEBI" id="CHEBI:15379"/>
        <dbReference type="ChEBI" id="CHEBI:16240"/>
        <dbReference type="ChEBI" id="CHEBI:18421"/>
        <dbReference type="EC" id="1.15.1.1"/>
    </reaction>
</comment>
<feature type="compositionally biased region" description="Basic and acidic residues" evidence="11">
    <location>
        <begin position="125"/>
        <end position="135"/>
    </location>
</feature>
<dbReference type="AlphaFoldDB" id="A0AA43U190"/>
<comment type="cofactor">
    <cofactor evidence="10">
        <name>Zn(2+)</name>
        <dbReference type="ChEBI" id="CHEBI:29105"/>
    </cofactor>
    <text evidence="10">Binds 1 zinc ion per subunit.</text>
</comment>
<dbReference type="GO" id="GO:0005507">
    <property type="term" value="F:copper ion binding"/>
    <property type="evidence" value="ECO:0007669"/>
    <property type="project" value="InterPro"/>
</dbReference>
<comment type="cofactor">
    <cofactor evidence="10">
        <name>Cu cation</name>
        <dbReference type="ChEBI" id="CHEBI:23378"/>
    </cofactor>
    <text evidence="10">Binds 1 copper ion per subunit.</text>
</comment>
<evidence type="ECO:0000256" key="9">
    <source>
        <dbReference type="ARBA" id="ARBA00023008"/>
    </source>
</evidence>
<dbReference type="PRINTS" id="PR00068">
    <property type="entry name" value="CUZNDISMTASE"/>
</dbReference>
<feature type="compositionally biased region" description="Basic and acidic residues" evidence="11">
    <location>
        <begin position="69"/>
        <end position="83"/>
    </location>
</feature>
<comment type="caution">
    <text evidence="13">The sequence shown here is derived from an EMBL/GenBank/DDBJ whole genome shotgun (WGS) entry which is preliminary data.</text>
</comment>
<keyword evidence="14" id="KW-1185">Reference proteome</keyword>
<dbReference type="InterPro" id="IPR024134">
    <property type="entry name" value="SOD_Cu/Zn_/chaperone"/>
</dbReference>
<evidence type="ECO:0000256" key="5">
    <source>
        <dbReference type="ARBA" id="ARBA00022723"/>
    </source>
</evidence>
<organism evidence="13 14">
    <name type="scientific">Ramalina farinacea</name>
    <dbReference type="NCBI Taxonomy" id="258253"/>
    <lineage>
        <taxon>Eukaryota</taxon>
        <taxon>Fungi</taxon>
        <taxon>Dikarya</taxon>
        <taxon>Ascomycota</taxon>
        <taxon>Pezizomycotina</taxon>
        <taxon>Lecanoromycetes</taxon>
        <taxon>OSLEUM clade</taxon>
        <taxon>Lecanoromycetidae</taxon>
        <taxon>Lecanorales</taxon>
        <taxon>Lecanorineae</taxon>
        <taxon>Ramalinaceae</taxon>
        <taxon>Ramalina</taxon>
    </lineage>
</organism>
<protein>
    <recommendedName>
        <fullName evidence="4 10">Superoxide dismutase [Cu-Zn]</fullName>
        <ecNumber evidence="3 10">1.15.1.1</ecNumber>
    </recommendedName>
</protein>
<keyword evidence="8 10" id="KW-0560">Oxidoreductase</keyword>
<feature type="region of interest" description="Disordered" evidence="11">
    <location>
        <begin position="17"/>
        <end position="36"/>
    </location>
</feature>
<dbReference type="PROSITE" id="PS00332">
    <property type="entry name" value="SOD_CU_ZN_2"/>
    <property type="match status" value="1"/>
</dbReference>
<evidence type="ECO:0000259" key="12">
    <source>
        <dbReference type="Pfam" id="PF00080"/>
    </source>
</evidence>
<dbReference type="SUPFAM" id="SSF49329">
    <property type="entry name" value="Cu,Zn superoxide dismutase-like"/>
    <property type="match status" value="1"/>
</dbReference>
<feature type="region of interest" description="Disordered" evidence="11">
    <location>
        <begin position="125"/>
        <end position="154"/>
    </location>
</feature>
<dbReference type="GO" id="GO:0004784">
    <property type="term" value="F:superoxide dismutase activity"/>
    <property type="evidence" value="ECO:0007669"/>
    <property type="project" value="UniProtKB-EC"/>
</dbReference>
<name>A0AA43U190_9LECA</name>
<keyword evidence="5 10" id="KW-0479">Metal-binding</keyword>
<evidence type="ECO:0000256" key="3">
    <source>
        <dbReference type="ARBA" id="ARBA00012682"/>
    </source>
</evidence>
<sequence>MVKAVAVLRGDSSVSGTVTFEQTSESSPTSISYDIKGSDASAERGMHVHQFGDNTNGCTSAGPHFNPFSKEHGAPTDDVRHVGDLGNFKTDGQGNSQGSISDKLVKLIGPESVVGRTIVVHAGTDDLGKGGHEQSKTTGNAGGRPACGVIGLAQ</sequence>
<evidence type="ECO:0000256" key="1">
    <source>
        <dbReference type="ARBA" id="ARBA00010457"/>
    </source>
</evidence>
<keyword evidence="6 10" id="KW-0862">Zinc</keyword>
<dbReference type="EMBL" id="JAPUFD010000018">
    <property type="protein sequence ID" value="MDI1492227.1"/>
    <property type="molecule type" value="Genomic_DNA"/>
</dbReference>
<keyword evidence="7" id="KW-0049">Antioxidant</keyword>